<reference evidence="3" key="1">
    <citation type="journal article" date="2020" name="bioRxiv">
        <title>Genomic and phenotypic heterogeneity of clinical isolates of the human pathogens Aspergillus fumigatus, Aspergillus lentulus and Aspergillus fumigatiaffinis.</title>
        <authorList>
            <person name="dos Santos R.A.C."/>
            <person name="Steenwyk J.L."/>
            <person name="Rivero-Menendez O."/>
            <person name="Mead M.E."/>
            <person name="Silva L.P."/>
            <person name="Bastos R.W."/>
            <person name="Alastruey-Izquierdo A."/>
            <person name="Goldman G.H."/>
            <person name="Rokas A."/>
        </authorList>
    </citation>
    <scope>NUCLEOTIDE SEQUENCE</scope>
    <source>
        <strain evidence="3">CNM-CM6805</strain>
    </source>
</reference>
<feature type="compositionally biased region" description="Basic residues" evidence="1">
    <location>
        <begin position="258"/>
        <end position="271"/>
    </location>
</feature>
<dbReference type="Proteomes" id="UP000653565">
    <property type="component" value="Unassembled WGS sequence"/>
</dbReference>
<comment type="caution">
    <text evidence="3">The sequence shown here is derived from an EMBL/GenBank/DDBJ whole genome shotgun (WGS) entry which is preliminary data.</text>
</comment>
<evidence type="ECO:0000256" key="1">
    <source>
        <dbReference type="SAM" id="MobiDB-lite"/>
    </source>
</evidence>
<feature type="region of interest" description="Disordered" evidence="1">
    <location>
        <begin position="255"/>
        <end position="280"/>
    </location>
</feature>
<keyword evidence="2" id="KW-1133">Transmembrane helix</keyword>
<sequence>METFFITVAVIFVPVLVFLIYILINAERYSAAAVSGCICPYPNACQDYSEATNPPTLKTQSFESGRSHLSPYLNGCRDCSEVPKPPPVTDPHIVDYYCRYYLHYDDHHYRTKGWTDREAPKPPPVTDPCIVYYYYYCYSYYYGYHYANDRQTHSKVKNIPFFSTPESSRHRTSRSSAYSNACQDYSEVPKPPPVTDPHIVDYYYTYYCHYYDLHHPTIGHPDSEAPKPPLVTDPCIVYYYYYYYSYYFHYHKANGTSRSRHPRHKKKRRALSSRIPSPVRPAASHLTAAASSHASARGTQQMNIGRPRASILKSVYMTSWASRIPRPINRASLHCRSRPKTVTFGETRVVLI</sequence>
<accession>A0A8H4H1N4</accession>
<proteinExistence type="predicted"/>
<evidence type="ECO:0000313" key="4">
    <source>
        <dbReference type="Proteomes" id="UP000653565"/>
    </source>
</evidence>
<reference evidence="3" key="2">
    <citation type="submission" date="2020-04" db="EMBL/GenBank/DDBJ databases">
        <authorList>
            <person name="Santos R.A.C."/>
            <person name="Steenwyk J.L."/>
            <person name="Rivero-Menendez O."/>
            <person name="Mead M.E."/>
            <person name="Silva L.P."/>
            <person name="Bastos R.W."/>
            <person name="Alastruey-Izquierdo A."/>
            <person name="Goldman G.H."/>
            <person name="Rokas A."/>
        </authorList>
    </citation>
    <scope>NUCLEOTIDE SEQUENCE</scope>
    <source>
        <strain evidence="3">CNM-CM6805</strain>
    </source>
</reference>
<gene>
    <name evidence="3" type="ORF">CNMCM6805_009583</name>
</gene>
<name>A0A8H4H1N4_9EURO</name>
<protein>
    <submittedName>
        <fullName evidence="3">Uncharacterized protein</fullName>
    </submittedName>
</protein>
<dbReference type="OrthoDB" id="4502858at2759"/>
<evidence type="ECO:0000256" key="2">
    <source>
        <dbReference type="SAM" id="Phobius"/>
    </source>
</evidence>
<feature type="transmembrane region" description="Helical" evidence="2">
    <location>
        <begin position="6"/>
        <end position="24"/>
    </location>
</feature>
<dbReference type="AlphaFoldDB" id="A0A8H4H1N4"/>
<evidence type="ECO:0000313" key="3">
    <source>
        <dbReference type="EMBL" id="KAF4232960.1"/>
    </source>
</evidence>
<keyword evidence="2" id="KW-0812">Transmembrane</keyword>
<dbReference type="EMBL" id="JAAAPX010000084">
    <property type="protein sequence ID" value="KAF4232960.1"/>
    <property type="molecule type" value="Genomic_DNA"/>
</dbReference>
<keyword evidence="4" id="KW-1185">Reference proteome</keyword>
<organism evidence="3 4">
    <name type="scientific">Aspergillus fumigatiaffinis</name>
    <dbReference type="NCBI Taxonomy" id="340414"/>
    <lineage>
        <taxon>Eukaryota</taxon>
        <taxon>Fungi</taxon>
        <taxon>Dikarya</taxon>
        <taxon>Ascomycota</taxon>
        <taxon>Pezizomycotina</taxon>
        <taxon>Eurotiomycetes</taxon>
        <taxon>Eurotiomycetidae</taxon>
        <taxon>Eurotiales</taxon>
        <taxon>Aspergillaceae</taxon>
        <taxon>Aspergillus</taxon>
        <taxon>Aspergillus subgen. Fumigati</taxon>
    </lineage>
</organism>
<keyword evidence="2" id="KW-0472">Membrane</keyword>